<accession>A0A0D0CWU6</accession>
<sequence>MEHPWRLRSDDNMSPLPCAAVPTGPSPHIIDLYESLPQCSTYLSHAHNLPDVPMIDPFFSPPPHPQQSQGIRLDILPPSHHLDLPPTHMWHTCIDLGASPWCTPLPLPGAAALQPRPTLGGTTQLLLQIMHQPALSPSKPSGPWPLPLRAQSLAQLVAGACSIQAEHTNIHKMLHHLKEWLEDASDQ</sequence>
<evidence type="ECO:0000313" key="2">
    <source>
        <dbReference type="Proteomes" id="UP000054538"/>
    </source>
</evidence>
<dbReference type="HOGENOM" id="CLU_101444_0_0_1"/>
<reference evidence="2" key="2">
    <citation type="submission" date="2015-01" db="EMBL/GenBank/DDBJ databases">
        <title>Evolutionary Origins and Diversification of the Mycorrhizal Mutualists.</title>
        <authorList>
            <consortium name="DOE Joint Genome Institute"/>
            <consortium name="Mycorrhizal Genomics Consortium"/>
            <person name="Kohler A."/>
            <person name="Kuo A."/>
            <person name="Nagy L.G."/>
            <person name="Floudas D."/>
            <person name="Copeland A."/>
            <person name="Barry K.W."/>
            <person name="Cichocki N."/>
            <person name="Veneault-Fourrey C."/>
            <person name="LaButti K."/>
            <person name="Lindquist E.A."/>
            <person name="Lipzen A."/>
            <person name="Lundell T."/>
            <person name="Morin E."/>
            <person name="Murat C."/>
            <person name="Riley R."/>
            <person name="Ohm R."/>
            <person name="Sun H."/>
            <person name="Tunlid A."/>
            <person name="Henrissat B."/>
            <person name="Grigoriev I.V."/>
            <person name="Hibbett D.S."/>
            <person name="Martin F."/>
        </authorList>
    </citation>
    <scope>NUCLEOTIDE SEQUENCE [LARGE SCALE GENOMIC DNA]</scope>
    <source>
        <strain evidence="2">Ve08.2h10</strain>
    </source>
</reference>
<reference evidence="1 2" key="1">
    <citation type="submission" date="2014-04" db="EMBL/GenBank/DDBJ databases">
        <authorList>
            <consortium name="DOE Joint Genome Institute"/>
            <person name="Kuo A."/>
            <person name="Kohler A."/>
            <person name="Jargeat P."/>
            <person name="Nagy L.G."/>
            <person name="Floudas D."/>
            <person name="Copeland A."/>
            <person name="Barry K.W."/>
            <person name="Cichocki N."/>
            <person name="Veneault-Fourrey C."/>
            <person name="LaButti K."/>
            <person name="Lindquist E.A."/>
            <person name="Lipzen A."/>
            <person name="Lundell T."/>
            <person name="Morin E."/>
            <person name="Murat C."/>
            <person name="Sun H."/>
            <person name="Tunlid A."/>
            <person name="Henrissat B."/>
            <person name="Grigoriev I.V."/>
            <person name="Hibbett D.S."/>
            <person name="Martin F."/>
            <person name="Nordberg H.P."/>
            <person name="Cantor M.N."/>
            <person name="Hua S.X."/>
        </authorList>
    </citation>
    <scope>NUCLEOTIDE SEQUENCE [LARGE SCALE GENOMIC DNA]</scope>
    <source>
        <strain evidence="1 2">Ve08.2h10</strain>
    </source>
</reference>
<dbReference type="InParanoid" id="A0A0D0CWU6"/>
<dbReference type="AlphaFoldDB" id="A0A0D0CWU6"/>
<name>A0A0D0CWU6_9AGAM</name>
<gene>
    <name evidence="1" type="ORF">PAXRUDRAFT_172399</name>
</gene>
<evidence type="ECO:0000313" key="1">
    <source>
        <dbReference type="EMBL" id="KIK75576.1"/>
    </source>
</evidence>
<dbReference type="Proteomes" id="UP000054538">
    <property type="component" value="Unassembled WGS sequence"/>
</dbReference>
<keyword evidence="2" id="KW-1185">Reference proteome</keyword>
<proteinExistence type="predicted"/>
<organism evidence="1 2">
    <name type="scientific">Paxillus rubicundulus Ve08.2h10</name>
    <dbReference type="NCBI Taxonomy" id="930991"/>
    <lineage>
        <taxon>Eukaryota</taxon>
        <taxon>Fungi</taxon>
        <taxon>Dikarya</taxon>
        <taxon>Basidiomycota</taxon>
        <taxon>Agaricomycotina</taxon>
        <taxon>Agaricomycetes</taxon>
        <taxon>Agaricomycetidae</taxon>
        <taxon>Boletales</taxon>
        <taxon>Paxilineae</taxon>
        <taxon>Paxillaceae</taxon>
        <taxon>Paxillus</taxon>
    </lineage>
</organism>
<dbReference type="EMBL" id="KN828008">
    <property type="protein sequence ID" value="KIK75576.1"/>
    <property type="molecule type" value="Genomic_DNA"/>
</dbReference>
<protein>
    <submittedName>
        <fullName evidence="1">Uncharacterized protein</fullName>
    </submittedName>
</protein>